<dbReference type="Proteomes" id="UP000037035">
    <property type="component" value="Unassembled WGS sequence"/>
</dbReference>
<evidence type="ECO:0000313" key="1">
    <source>
        <dbReference type="EMBL" id="KNZ64298.1"/>
    </source>
</evidence>
<sequence>MANNNSATMNWTTCVLKRMQSPKKSPLQLFNEVSFQQFFNLILSSNLTKGGVTIPMDNPQNGVLIILAGFFLQENSSHGMNADYACIHPIYLDPTFPNQHIPLTSQNVDTWARALVRVFSFFFFPPNILLIACTHLVSASSYPQFDQISLSHPGQTNS</sequence>
<name>A0A0L6VUA7_9BASI</name>
<dbReference type="EMBL" id="LAVV01000488">
    <property type="protein sequence ID" value="KNZ64298.1"/>
    <property type="molecule type" value="Genomic_DNA"/>
</dbReference>
<evidence type="ECO:0000313" key="2">
    <source>
        <dbReference type="Proteomes" id="UP000037035"/>
    </source>
</evidence>
<protein>
    <submittedName>
        <fullName evidence="1">Uncharacterized protein</fullName>
    </submittedName>
</protein>
<organism evidence="1 2">
    <name type="scientific">Puccinia sorghi</name>
    <dbReference type="NCBI Taxonomy" id="27349"/>
    <lineage>
        <taxon>Eukaryota</taxon>
        <taxon>Fungi</taxon>
        <taxon>Dikarya</taxon>
        <taxon>Basidiomycota</taxon>
        <taxon>Pucciniomycotina</taxon>
        <taxon>Pucciniomycetes</taxon>
        <taxon>Pucciniales</taxon>
        <taxon>Pucciniaceae</taxon>
        <taxon>Puccinia</taxon>
    </lineage>
</organism>
<proteinExistence type="predicted"/>
<dbReference type="VEuPathDB" id="FungiDB:VP01_1043g2"/>
<gene>
    <name evidence="1" type="ORF">VP01_1043g2</name>
</gene>
<accession>A0A0L6VUA7</accession>
<dbReference type="AlphaFoldDB" id="A0A0L6VUA7"/>
<keyword evidence="2" id="KW-1185">Reference proteome</keyword>
<comment type="caution">
    <text evidence="1">The sequence shown here is derived from an EMBL/GenBank/DDBJ whole genome shotgun (WGS) entry which is preliminary data.</text>
</comment>
<reference evidence="1 2" key="1">
    <citation type="submission" date="2015-08" db="EMBL/GenBank/DDBJ databases">
        <title>Next Generation Sequencing and Analysis of the Genome of Puccinia sorghi L Schw, the Causal Agent of Maize Common Rust.</title>
        <authorList>
            <person name="Rochi L."/>
            <person name="Burguener G."/>
            <person name="Darino M."/>
            <person name="Turjanski A."/>
            <person name="Kreff E."/>
            <person name="Dieguez M.J."/>
            <person name="Sacco F."/>
        </authorList>
    </citation>
    <scope>NUCLEOTIDE SEQUENCE [LARGE SCALE GENOMIC DNA]</scope>
    <source>
        <strain evidence="1 2">RO10H11247</strain>
    </source>
</reference>